<evidence type="ECO:0000256" key="3">
    <source>
        <dbReference type="SAM" id="SignalP"/>
    </source>
</evidence>
<dbReference type="Proteomes" id="UP001620645">
    <property type="component" value="Unassembled WGS sequence"/>
</dbReference>
<gene>
    <name evidence="4" type="ORF">niasHS_015594</name>
</gene>
<proteinExistence type="predicted"/>
<name>A0ABD2HY13_HETSC</name>
<comment type="caution">
    <text evidence="4">The sequence shown here is derived from an EMBL/GenBank/DDBJ whole genome shotgun (WGS) entry which is preliminary data.</text>
</comment>
<keyword evidence="2" id="KW-0472">Membrane</keyword>
<keyword evidence="3" id="KW-0732">Signal</keyword>
<keyword evidence="5" id="KW-1185">Reference proteome</keyword>
<feature type="compositionally biased region" description="Basic and acidic residues" evidence="1">
    <location>
        <begin position="347"/>
        <end position="361"/>
    </location>
</feature>
<feature type="region of interest" description="Disordered" evidence="1">
    <location>
        <begin position="343"/>
        <end position="371"/>
    </location>
</feature>
<evidence type="ECO:0000256" key="2">
    <source>
        <dbReference type="SAM" id="Phobius"/>
    </source>
</evidence>
<accession>A0ABD2HY13</accession>
<organism evidence="4 5">
    <name type="scientific">Heterodera schachtii</name>
    <name type="common">Sugarbeet cyst nematode worm</name>
    <name type="synonym">Tylenchus schachtii</name>
    <dbReference type="NCBI Taxonomy" id="97005"/>
    <lineage>
        <taxon>Eukaryota</taxon>
        <taxon>Metazoa</taxon>
        <taxon>Ecdysozoa</taxon>
        <taxon>Nematoda</taxon>
        <taxon>Chromadorea</taxon>
        <taxon>Rhabditida</taxon>
        <taxon>Tylenchina</taxon>
        <taxon>Tylenchomorpha</taxon>
        <taxon>Tylenchoidea</taxon>
        <taxon>Heteroderidae</taxon>
        <taxon>Heteroderinae</taxon>
        <taxon>Heterodera</taxon>
    </lineage>
</organism>
<reference evidence="4 5" key="1">
    <citation type="submission" date="2024-10" db="EMBL/GenBank/DDBJ databases">
        <authorList>
            <person name="Kim D."/>
        </authorList>
    </citation>
    <scope>NUCLEOTIDE SEQUENCE [LARGE SCALE GENOMIC DNA]</scope>
    <source>
        <strain evidence="4">Taebaek</strain>
    </source>
</reference>
<dbReference type="AlphaFoldDB" id="A0ABD2HY13"/>
<keyword evidence="2" id="KW-0812">Transmembrane</keyword>
<evidence type="ECO:0000313" key="4">
    <source>
        <dbReference type="EMBL" id="KAL3070355.1"/>
    </source>
</evidence>
<protein>
    <submittedName>
        <fullName evidence="4">Uncharacterized protein</fullName>
    </submittedName>
</protein>
<feature type="signal peptide" evidence="3">
    <location>
        <begin position="1"/>
        <end position="21"/>
    </location>
</feature>
<evidence type="ECO:0000313" key="5">
    <source>
        <dbReference type="Proteomes" id="UP001620645"/>
    </source>
</evidence>
<evidence type="ECO:0000256" key="1">
    <source>
        <dbReference type="SAM" id="MobiDB-lite"/>
    </source>
</evidence>
<keyword evidence="2" id="KW-1133">Transmembrane helix</keyword>
<feature type="chain" id="PRO_5044857627" evidence="3">
    <location>
        <begin position="22"/>
        <end position="387"/>
    </location>
</feature>
<feature type="transmembrane region" description="Helical" evidence="2">
    <location>
        <begin position="260"/>
        <end position="280"/>
    </location>
</feature>
<dbReference type="EMBL" id="JBICCN010000410">
    <property type="protein sequence ID" value="KAL3070355.1"/>
    <property type="molecule type" value="Genomic_DNA"/>
</dbReference>
<sequence length="387" mass="43383">MNFFYGILSFCCLALIPPNFAKFTSINPPLVNEEFAVPSADQNKEASKLYKKVLDQIGGNSKDESIVIMIGDLIEQDNVIGAVLDNKTDLAQQIKPFLMEQYNLLKSVASRDKTMAPSLQNLRNAIGTMKNAIFEGKTIANSKFNELKTVLQQSLLSLADRMQIPQNEIIQEKGEKFRQEKLLMELAKSWAEYKRQNGKKSHEKGKNNEKDRKNEKRIVQLLYNLLNDGTNGLASADLKSGAKNRQRRRKGRAIITERHIVIFCVIGIIICIFNISLFCYCQCCDHRSAADDIEASNSQTTEETDHQVITVQPVNGPRPLIGQHEPHRTGGPSAAEVPVFEDPLGNAEDKKGKKISEKATVENETEENGYEKGCSCPPYYGPIYKVK</sequence>